<keyword evidence="6 8" id="KW-0418">Kinase</keyword>
<dbReference type="InterPro" id="IPR036974">
    <property type="entry name" value="PUA_sf"/>
</dbReference>
<dbReference type="GO" id="GO:0005829">
    <property type="term" value="C:cytosol"/>
    <property type="evidence" value="ECO:0007669"/>
    <property type="project" value="TreeGrafter"/>
</dbReference>
<evidence type="ECO:0000256" key="4">
    <source>
        <dbReference type="ARBA" id="ARBA00022679"/>
    </source>
</evidence>
<dbReference type="InterPro" id="IPR015947">
    <property type="entry name" value="PUA-like_sf"/>
</dbReference>
<keyword evidence="1 8" id="KW-0963">Cytoplasm</keyword>
<comment type="similarity">
    <text evidence="8">Belongs to the glutamate 5-kinase family.</text>
</comment>
<proteinExistence type="inferred from homology"/>
<evidence type="ECO:0000256" key="5">
    <source>
        <dbReference type="ARBA" id="ARBA00022741"/>
    </source>
</evidence>
<evidence type="ECO:0000313" key="10">
    <source>
        <dbReference type="EMBL" id="TGY62072.1"/>
    </source>
</evidence>
<comment type="caution">
    <text evidence="10">The sequence shown here is derived from an EMBL/GenBank/DDBJ whole genome shotgun (WGS) entry which is preliminary data.</text>
</comment>
<dbReference type="Pfam" id="PF01472">
    <property type="entry name" value="PUA"/>
    <property type="match status" value="1"/>
</dbReference>
<dbReference type="EMBL" id="SRYE01000003">
    <property type="protein sequence ID" value="TGY62072.1"/>
    <property type="molecule type" value="Genomic_DNA"/>
</dbReference>
<comment type="pathway">
    <text evidence="8">Amino-acid biosynthesis; L-proline biosynthesis; L-glutamate 5-semialdehyde from L-glutamate: step 1/2.</text>
</comment>
<dbReference type="Pfam" id="PF00696">
    <property type="entry name" value="AA_kinase"/>
    <property type="match status" value="1"/>
</dbReference>
<keyword evidence="11" id="KW-1185">Reference proteome</keyword>
<evidence type="ECO:0000256" key="7">
    <source>
        <dbReference type="ARBA" id="ARBA00022840"/>
    </source>
</evidence>
<dbReference type="NCBIfam" id="TIGR01027">
    <property type="entry name" value="proB"/>
    <property type="match status" value="1"/>
</dbReference>
<dbReference type="InterPro" id="IPR011529">
    <property type="entry name" value="Glu_5kinase"/>
</dbReference>
<dbReference type="PRINTS" id="PR00474">
    <property type="entry name" value="GLU5KINASE"/>
</dbReference>
<dbReference type="HAMAP" id="MF_00456">
    <property type="entry name" value="ProB"/>
    <property type="match status" value="1"/>
</dbReference>
<keyword evidence="7 8" id="KW-0067">ATP-binding</keyword>
<comment type="function">
    <text evidence="8">Catalyzes the transfer of a phosphate group to glutamate to form L-glutamate 5-phosphate.</text>
</comment>
<dbReference type="FunFam" id="3.40.1160.10:FF:000018">
    <property type="entry name" value="Glutamate 5-kinase"/>
    <property type="match status" value="1"/>
</dbReference>
<reference evidence="10 11" key="1">
    <citation type="submission" date="2019-04" db="EMBL/GenBank/DDBJ databases">
        <title>Microbes associate with the intestines of laboratory mice.</title>
        <authorList>
            <person name="Navarre W."/>
            <person name="Wong E."/>
            <person name="Huang K."/>
            <person name="Tropini C."/>
            <person name="Ng K."/>
            <person name="Yu B."/>
        </authorList>
    </citation>
    <scope>NUCLEOTIDE SEQUENCE [LARGE SCALE GENOMIC DNA]</scope>
    <source>
        <strain evidence="10 11">NM07_P-09</strain>
    </source>
</reference>
<dbReference type="AlphaFoldDB" id="A0A4S2F176"/>
<dbReference type="InterPro" id="IPR002478">
    <property type="entry name" value="PUA"/>
</dbReference>
<dbReference type="GO" id="GO:0003723">
    <property type="term" value="F:RNA binding"/>
    <property type="evidence" value="ECO:0007669"/>
    <property type="project" value="InterPro"/>
</dbReference>
<gene>
    <name evidence="8 10" type="primary">proB</name>
    <name evidence="10" type="ORF">E5334_05190</name>
</gene>
<dbReference type="InterPro" id="IPR019797">
    <property type="entry name" value="Glutamate_5-kinase_CS"/>
</dbReference>
<evidence type="ECO:0000256" key="1">
    <source>
        <dbReference type="ARBA" id="ARBA00022490"/>
    </source>
</evidence>
<evidence type="ECO:0000313" key="11">
    <source>
        <dbReference type="Proteomes" id="UP000310263"/>
    </source>
</evidence>
<dbReference type="InterPro" id="IPR001048">
    <property type="entry name" value="Asp/Glu/Uridylate_kinase"/>
</dbReference>
<dbReference type="Gene3D" id="2.30.130.10">
    <property type="entry name" value="PUA domain"/>
    <property type="match status" value="1"/>
</dbReference>
<dbReference type="SMART" id="SM00359">
    <property type="entry name" value="PUA"/>
    <property type="match status" value="1"/>
</dbReference>
<keyword evidence="5 8" id="KW-0547">Nucleotide-binding</keyword>
<feature type="binding site" evidence="8">
    <location>
        <begin position="215"/>
        <end position="221"/>
    </location>
    <ligand>
        <name>ATP</name>
        <dbReference type="ChEBI" id="CHEBI:30616"/>
    </ligand>
</feature>
<dbReference type="GO" id="GO:0004349">
    <property type="term" value="F:glutamate 5-kinase activity"/>
    <property type="evidence" value="ECO:0007669"/>
    <property type="project" value="UniProtKB-UniRule"/>
</dbReference>
<keyword evidence="3 8" id="KW-0641">Proline biosynthesis</keyword>
<evidence type="ECO:0000256" key="6">
    <source>
        <dbReference type="ARBA" id="ARBA00022777"/>
    </source>
</evidence>
<accession>A0A4S2F176</accession>
<keyword evidence="4 8" id="KW-0808">Transferase</keyword>
<evidence type="ECO:0000256" key="3">
    <source>
        <dbReference type="ARBA" id="ARBA00022650"/>
    </source>
</evidence>
<dbReference type="GO" id="GO:0055129">
    <property type="term" value="P:L-proline biosynthetic process"/>
    <property type="evidence" value="ECO:0007669"/>
    <property type="project" value="UniProtKB-UniRule"/>
</dbReference>
<feature type="binding site" evidence="8">
    <location>
        <position position="153"/>
    </location>
    <ligand>
        <name>substrate</name>
    </ligand>
</feature>
<dbReference type="SUPFAM" id="SSF53633">
    <property type="entry name" value="Carbamate kinase-like"/>
    <property type="match status" value="1"/>
</dbReference>
<dbReference type="SUPFAM" id="SSF88697">
    <property type="entry name" value="PUA domain-like"/>
    <property type="match status" value="1"/>
</dbReference>
<dbReference type="PROSITE" id="PS00902">
    <property type="entry name" value="GLUTAMATE_5_KINASE"/>
    <property type="match status" value="1"/>
</dbReference>
<feature type="domain" description="PUA" evidence="9">
    <location>
        <begin position="282"/>
        <end position="356"/>
    </location>
</feature>
<dbReference type="GO" id="GO:0005524">
    <property type="term" value="F:ATP binding"/>
    <property type="evidence" value="ECO:0007669"/>
    <property type="project" value="UniProtKB-KW"/>
</dbReference>
<dbReference type="PIRSF" id="PIRSF000729">
    <property type="entry name" value="GK"/>
    <property type="match status" value="1"/>
</dbReference>
<dbReference type="UniPathway" id="UPA00098">
    <property type="reaction ID" value="UER00359"/>
</dbReference>
<dbReference type="Gene3D" id="3.40.1160.10">
    <property type="entry name" value="Acetylglutamate kinase-like"/>
    <property type="match status" value="1"/>
</dbReference>
<dbReference type="PANTHER" id="PTHR43654">
    <property type="entry name" value="GLUTAMATE 5-KINASE"/>
    <property type="match status" value="1"/>
</dbReference>
<dbReference type="CDD" id="cd21157">
    <property type="entry name" value="PUA_G5K"/>
    <property type="match status" value="1"/>
</dbReference>
<comment type="catalytic activity">
    <reaction evidence="8">
        <text>L-glutamate + ATP = L-glutamyl 5-phosphate + ADP</text>
        <dbReference type="Rhea" id="RHEA:14877"/>
        <dbReference type="ChEBI" id="CHEBI:29985"/>
        <dbReference type="ChEBI" id="CHEBI:30616"/>
        <dbReference type="ChEBI" id="CHEBI:58274"/>
        <dbReference type="ChEBI" id="CHEBI:456216"/>
        <dbReference type="EC" id="2.7.2.11"/>
    </reaction>
</comment>
<dbReference type="InterPro" id="IPR041739">
    <property type="entry name" value="G5K_ProB"/>
</dbReference>
<dbReference type="InterPro" id="IPR005715">
    <property type="entry name" value="Glu_5kinase/COase_Synthase"/>
</dbReference>
<sequence>MKAPDQLDHVIVAKVGSSTLVNGQGAIDQEYLSNLVDQLAELARLGYRPVLVSSGAVAVGMERLGIASRPQEIPALQACASAGQAALTEVYAEKLAQQGIPCGQVLLTRRDVTDRRGYLNARNTFDYLLTLGAIPVVNENDTVAAYEFVFGDNDMLGAIVASLVNAERYVILSDIDGLYDANPQTHPEARLVEKVDVITPELMATAGGAGSQVGTGGMVTKLRAARALLAAGIPMTITEGKRPHSLVDAVLGCGRRTEFGTPGAPREQARKLWIGVANRAAGTVEVDEGCVRALRDEGASLLPVGVVAVEGTFEPGDVVSVVGPEGSLVARGITRYSAEDLGRCRGLTLDVIARFLPQMSDQPAIHRDELLVF</sequence>
<feature type="binding site" evidence="8">
    <location>
        <begin position="173"/>
        <end position="174"/>
    </location>
    <ligand>
        <name>ATP</name>
        <dbReference type="ChEBI" id="CHEBI:30616"/>
    </ligand>
</feature>
<dbReference type="EC" id="2.7.2.11" evidence="8"/>
<feature type="binding site" evidence="8">
    <location>
        <position position="14"/>
    </location>
    <ligand>
        <name>ATP</name>
        <dbReference type="ChEBI" id="CHEBI:30616"/>
    </ligand>
</feature>
<feature type="binding site" evidence="8">
    <location>
        <position position="141"/>
    </location>
    <ligand>
        <name>substrate</name>
    </ligand>
</feature>
<dbReference type="PROSITE" id="PS50890">
    <property type="entry name" value="PUA"/>
    <property type="match status" value="1"/>
</dbReference>
<evidence type="ECO:0000259" key="9">
    <source>
        <dbReference type="SMART" id="SM00359"/>
    </source>
</evidence>
<dbReference type="InterPro" id="IPR001057">
    <property type="entry name" value="Glu/AcGlu_kinase"/>
</dbReference>
<dbReference type="RefSeq" id="WP_136012555.1">
    <property type="nucleotide sequence ID" value="NZ_SRYE01000003.1"/>
</dbReference>
<dbReference type="PANTHER" id="PTHR43654:SF1">
    <property type="entry name" value="ISOPENTENYL PHOSPHATE KINASE"/>
    <property type="match status" value="1"/>
</dbReference>
<feature type="binding site" evidence="8">
    <location>
        <position position="54"/>
    </location>
    <ligand>
        <name>substrate</name>
    </ligand>
</feature>
<dbReference type="InterPro" id="IPR036393">
    <property type="entry name" value="AceGlu_kinase-like_sf"/>
</dbReference>
<comment type="subcellular location">
    <subcellularLocation>
        <location evidence="8">Cytoplasm</location>
    </subcellularLocation>
</comment>
<dbReference type="CDD" id="cd04242">
    <property type="entry name" value="AAK_G5K_ProB"/>
    <property type="match status" value="1"/>
</dbReference>
<evidence type="ECO:0000256" key="2">
    <source>
        <dbReference type="ARBA" id="ARBA00022605"/>
    </source>
</evidence>
<name>A0A4S2F176_9ACTN</name>
<dbReference type="OrthoDB" id="9804434at2"/>
<organism evidence="10 11">
    <name type="scientific">Muricaecibacterium torontonense</name>
    <dbReference type="NCBI Taxonomy" id="3032871"/>
    <lineage>
        <taxon>Bacteria</taxon>
        <taxon>Bacillati</taxon>
        <taxon>Actinomycetota</taxon>
        <taxon>Coriobacteriia</taxon>
        <taxon>Coriobacteriales</taxon>
        <taxon>Atopobiaceae</taxon>
        <taxon>Muricaecibacterium</taxon>
    </lineage>
</organism>
<keyword evidence="2 8" id="KW-0028">Amino-acid biosynthesis</keyword>
<evidence type="ECO:0000256" key="8">
    <source>
        <dbReference type="HAMAP-Rule" id="MF_00456"/>
    </source>
</evidence>
<dbReference type="Proteomes" id="UP000310263">
    <property type="component" value="Unassembled WGS sequence"/>
</dbReference>
<protein>
    <recommendedName>
        <fullName evidence="8">Glutamate 5-kinase</fullName>
        <ecNumber evidence="8">2.7.2.11</ecNumber>
    </recommendedName>
    <alternativeName>
        <fullName evidence="8">Gamma-glutamyl kinase</fullName>
        <shortName evidence="8">GK</shortName>
    </alternativeName>
</protein>